<accession>A0A6J7WVL0</accession>
<gene>
    <name evidence="1" type="ORF">UFOVP242_230</name>
</gene>
<organism evidence="1">
    <name type="scientific">uncultured Caudovirales phage</name>
    <dbReference type="NCBI Taxonomy" id="2100421"/>
    <lineage>
        <taxon>Viruses</taxon>
        <taxon>Duplodnaviria</taxon>
        <taxon>Heunggongvirae</taxon>
        <taxon>Uroviricota</taxon>
        <taxon>Caudoviricetes</taxon>
        <taxon>Peduoviridae</taxon>
        <taxon>Maltschvirus</taxon>
        <taxon>Maltschvirus maltsch</taxon>
    </lineage>
</organism>
<proteinExistence type="predicted"/>
<evidence type="ECO:0000313" key="1">
    <source>
        <dbReference type="EMBL" id="CAB5222016.1"/>
    </source>
</evidence>
<sequence>MFNGKAIMTQYSETKMYGMTEAQIRVQYMESLTAKFSGLEMVVMSILSDCQEMMAMGTGPRSVEFCRQQMNIAKFILCEMQDSKESV</sequence>
<name>A0A6J7WVL0_9CAUD</name>
<protein>
    <submittedName>
        <fullName evidence="1">Uncharacterized protein</fullName>
    </submittedName>
</protein>
<dbReference type="EMBL" id="LR798294">
    <property type="protein sequence ID" value="CAB5222016.1"/>
    <property type="molecule type" value="Genomic_DNA"/>
</dbReference>
<reference evidence="1" key="1">
    <citation type="submission" date="2020-05" db="EMBL/GenBank/DDBJ databases">
        <authorList>
            <person name="Chiriac C."/>
            <person name="Salcher M."/>
            <person name="Ghai R."/>
            <person name="Kavagutti S V."/>
        </authorList>
    </citation>
    <scope>NUCLEOTIDE SEQUENCE</scope>
</reference>